<dbReference type="Proteomes" id="UP001291623">
    <property type="component" value="Unassembled WGS sequence"/>
</dbReference>
<accession>A0AAE1QQY8</accession>
<evidence type="ECO:0000259" key="2">
    <source>
        <dbReference type="Pfam" id="PF25397"/>
    </source>
</evidence>
<name>A0AAE1QQY8_9SOLA</name>
<dbReference type="AlphaFoldDB" id="A0AAE1QQY8"/>
<feature type="domain" description="DUF7887" evidence="2">
    <location>
        <begin position="61"/>
        <end position="121"/>
    </location>
</feature>
<proteinExistence type="predicted"/>
<dbReference type="Pfam" id="PF25397">
    <property type="entry name" value="DUF7887"/>
    <property type="match status" value="1"/>
</dbReference>
<dbReference type="PANTHER" id="PTHR38389">
    <property type="entry name" value="DNA-DIRECTED RNA POLYMERASE SUBUNIT BETA"/>
    <property type="match status" value="1"/>
</dbReference>
<comment type="caution">
    <text evidence="3">The sequence shown here is derived from an EMBL/GenBank/DDBJ whole genome shotgun (WGS) entry which is preliminary data.</text>
</comment>
<dbReference type="PANTHER" id="PTHR38389:SF1">
    <property type="entry name" value="DNA-DIRECTED RNA POLYMERASE SUBUNIT BETA"/>
    <property type="match status" value="1"/>
</dbReference>
<evidence type="ECO:0000313" key="4">
    <source>
        <dbReference type="Proteomes" id="UP001291623"/>
    </source>
</evidence>
<evidence type="ECO:0000313" key="3">
    <source>
        <dbReference type="EMBL" id="KAK4337624.1"/>
    </source>
</evidence>
<evidence type="ECO:0000256" key="1">
    <source>
        <dbReference type="SAM" id="Phobius"/>
    </source>
</evidence>
<keyword evidence="1" id="KW-0812">Transmembrane</keyword>
<keyword evidence="1" id="KW-0472">Membrane</keyword>
<reference evidence="3" key="1">
    <citation type="submission" date="2023-12" db="EMBL/GenBank/DDBJ databases">
        <title>Genome assembly of Anisodus tanguticus.</title>
        <authorList>
            <person name="Wang Y.-J."/>
        </authorList>
    </citation>
    <scope>NUCLEOTIDE SEQUENCE</scope>
    <source>
        <strain evidence="3">KB-2021</strain>
        <tissue evidence="3">Leaf</tissue>
    </source>
</reference>
<dbReference type="InterPro" id="IPR057209">
    <property type="entry name" value="DUF7887"/>
</dbReference>
<dbReference type="EMBL" id="JAVYJV010000024">
    <property type="protein sequence ID" value="KAK4337624.1"/>
    <property type="molecule type" value="Genomic_DNA"/>
</dbReference>
<protein>
    <recommendedName>
        <fullName evidence="2">DUF7887 domain-containing protein</fullName>
    </recommendedName>
</protein>
<sequence>MLITQNFATSCSSSANFSYLFDLKCRKRRCTRHATISFAKKREFSENQEVQEISICYLKIAKKFLPKAAVGIFALGFIDAGYSGDWSRIGVISKENEDLLKIAAFFVVPLCLCVIFSFSKKTES</sequence>
<gene>
    <name evidence="3" type="ORF">RND71_042111</name>
</gene>
<organism evidence="3 4">
    <name type="scientific">Anisodus tanguticus</name>
    <dbReference type="NCBI Taxonomy" id="243964"/>
    <lineage>
        <taxon>Eukaryota</taxon>
        <taxon>Viridiplantae</taxon>
        <taxon>Streptophyta</taxon>
        <taxon>Embryophyta</taxon>
        <taxon>Tracheophyta</taxon>
        <taxon>Spermatophyta</taxon>
        <taxon>Magnoliopsida</taxon>
        <taxon>eudicotyledons</taxon>
        <taxon>Gunneridae</taxon>
        <taxon>Pentapetalae</taxon>
        <taxon>asterids</taxon>
        <taxon>lamiids</taxon>
        <taxon>Solanales</taxon>
        <taxon>Solanaceae</taxon>
        <taxon>Solanoideae</taxon>
        <taxon>Hyoscyameae</taxon>
        <taxon>Anisodus</taxon>
    </lineage>
</organism>
<keyword evidence="4" id="KW-1185">Reference proteome</keyword>
<feature type="transmembrane region" description="Helical" evidence="1">
    <location>
        <begin position="64"/>
        <end position="82"/>
    </location>
</feature>
<keyword evidence="1" id="KW-1133">Transmembrane helix</keyword>
<feature type="transmembrane region" description="Helical" evidence="1">
    <location>
        <begin position="102"/>
        <end position="119"/>
    </location>
</feature>